<reference evidence="2 3" key="1">
    <citation type="journal article" date="2023" name="Hortic Res">
        <title>Pangenome of water caltrop reveals structural variations and asymmetric subgenome divergence after allopolyploidization.</title>
        <authorList>
            <person name="Zhang X."/>
            <person name="Chen Y."/>
            <person name="Wang L."/>
            <person name="Yuan Y."/>
            <person name="Fang M."/>
            <person name="Shi L."/>
            <person name="Lu R."/>
            <person name="Comes H.P."/>
            <person name="Ma Y."/>
            <person name="Chen Y."/>
            <person name="Huang G."/>
            <person name="Zhou Y."/>
            <person name="Zheng Z."/>
            <person name="Qiu Y."/>
        </authorList>
    </citation>
    <scope>NUCLEOTIDE SEQUENCE [LARGE SCALE GENOMIC DNA]</scope>
    <source>
        <strain evidence="2">F231</strain>
    </source>
</reference>
<keyword evidence="1" id="KW-0812">Transmembrane</keyword>
<keyword evidence="1" id="KW-0472">Membrane</keyword>
<comment type="caution">
    <text evidence="2">The sequence shown here is derived from an EMBL/GenBank/DDBJ whole genome shotgun (WGS) entry which is preliminary data.</text>
</comment>
<accession>A0AAN7M2E0</accession>
<dbReference type="EMBL" id="JAXQNO010000011">
    <property type="protein sequence ID" value="KAK4789145.1"/>
    <property type="molecule type" value="Genomic_DNA"/>
</dbReference>
<keyword evidence="1" id="KW-1133">Transmembrane helix</keyword>
<name>A0AAN7M2E0_TRANT</name>
<organism evidence="2 3">
    <name type="scientific">Trapa natans</name>
    <name type="common">Water chestnut</name>
    <dbReference type="NCBI Taxonomy" id="22666"/>
    <lineage>
        <taxon>Eukaryota</taxon>
        <taxon>Viridiplantae</taxon>
        <taxon>Streptophyta</taxon>
        <taxon>Embryophyta</taxon>
        <taxon>Tracheophyta</taxon>
        <taxon>Spermatophyta</taxon>
        <taxon>Magnoliopsida</taxon>
        <taxon>eudicotyledons</taxon>
        <taxon>Gunneridae</taxon>
        <taxon>Pentapetalae</taxon>
        <taxon>rosids</taxon>
        <taxon>malvids</taxon>
        <taxon>Myrtales</taxon>
        <taxon>Lythraceae</taxon>
        <taxon>Trapa</taxon>
    </lineage>
</organism>
<feature type="transmembrane region" description="Helical" evidence="1">
    <location>
        <begin position="37"/>
        <end position="60"/>
    </location>
</feature>
<sequence>MKELLRRFGWEPLRQLRLCLLQAVDLLGLDSIEADDASLPIIISITIKLLLLFFFFFFLLQTCRLAGKEGVKWILLGEEWRGSYTNYKERLRSVRCPFD</sequence>
<gene>
    <name evidence="2" type="ORF">SAY86_020464</name>
</gene>
<keyword evidence="3" id="KW-1185">Reference proteome</keyword>
<proteinExistence type="predicted"/>
<dbReference type="Proteomes" id="UP001346149">
    <property type="component" value="Unassembled WGS sequence"/>
</dbReference>
<evidence type="ECO:0000256" key="1">
    <source>
        <dbReference type="SAM" id="Phobius"/>
    </source>
</evidence>
<dbReference type="AlphaFoldDB" id="A0AAN7M2E0"/>
<protein>
    <submittedName>
        <fullName evidence="2">Uncharacterized protein</fullName>
    </submittedName>
</protein>
<evidence type="ECO:0000313" key="2">
    <source>
        <dbReference type="EMBL" id="KAK4789145.1"/>
    </source>
</evidence>
<evidence type="ECO:0000313" key="3">
    <source>
        <dbReference type="Proteomes" id="UP001346149"/>
    </source>
</evidence>